<dbReference type="AlphaFoldDB" id="A0A0L0NYP2"/>
<protein>
    <submittedName>
        <fullName evidence="1">Uncharacterized protein</fullName>
    </submittedName>
</protein>
<gene>
    <name evidence="1" type="ORF">QG37_03928</name>
</gene>
<accession>A0A0L0NYP2</accession>
<comment type="caution">
    <text evidence="1">The sequence shown here is derived from an EMBL/GenBank/DDBJ whole genome shotgun (WGS) entry which is preliminary data.</text>
</comment>
<dbReference type="VEuPathDB" id="FungiDB:QG37_03928"/>
<dbReference type="Proteomes" id="UP000037122">
    <property type="component" value="Unassembled WGS sequence"/>
</dbReference>
<evidence type="ECO:0000313" key="1">
    <source>
        <dbReference type="EMBL" id="KND99134.1"/>
    </source>
</evidence>
<proteinExistence type="predicted"/>
<reference evidence="2" key="1">
    <citation type="journal article" date="2015" name="BMC Genomics">
        <title>Draft genome of a commonly misdiagnosed multidrug resistant pathogen Candida auris.</title>
        <authorList>
            <person name="Chatterjee S."/>
            <person name="Alampalli S.V."/>
            <person name="Nageshan R.K."/>
            <person name="Chettiar S.T."/>
            <person name="Joshi S."/>
            <person name="Tatu U.S."/>
        </authorList>
    </citation>
    <scope>NUCLEOTIDE SEQUENCE [LARGE SCALE GENOMIC DNA]</scope>
    <source>
        <strain evidence="2">6684</strain>
    </source>
</reference>
<dbReference type="EMBL" id="LGST01000026">
    <property type="protein sequence ID" value="KND99134.1"/>
    <property type="molecule type" value="Genomic_DNA"/>
</dbReference>
<name>A0A0L0NYP2_CANAR</name>
<organism evidence="1 2">
    <name type="scientific">Candidozyma auris</name>
    <name type="common">Yeast</name>
    <name type="synonym">Candida auris</name>
    <dbReference type="NCBI Taxonomy" id="498019"/>
    <lineage>
        <taxon>Eukaryota</taxon>
        <taxon>Fungi</taxon>
        <taxon>Dikarya</taxon>
        <taxon>Ascomycota</taxon>
        <taxon>Saccharomycotina</taxon>
        <taxon>Pichiomycetes</taxon>
        <taxon>Metschnikowiaceae</taxon>
        <taxon>Candidozyma</taxon>
    </lineage>
</organism>
<evidence type="ECO:0000313" key="2">
    <source>
        <dbReference type="Proteomes" id="UP000037122"/>
    </source>
</evidence>
<sequence>MKSIKKKGRFTYIAIEFYRFYSLREGNLALIQLTLNQMSGDIKE</sequence>